<evidence type="ECO:0000313" key="3">
    <source>
        <dbReference type="Proteomes" id="UP000756921"/>
    </source>
</evidence>
<proteinExistence type="predicted"/>
<keyword evidence="1" id="KW-0472">Membrane</keyword>
<keyword evidence="3" id="KW-1185">Reference proteome</keyword>
<dbReference type="EMBL" id="WJXW01000004">
    <property type="protein sequence ID" value="KAF9737189.1"/>
    <property type="molecule type" value="Genomic_DNA"/>
</dbReference>
<evidence type="ECO:0000256" key="1">
    <source>
        <dbReference type="SAM" id="Phobius"/>
    </source>
</evidence>
<dbReference type="Proteomes" id="UP000756921">
    <property type="component" value="Unassembled WGS sequence"/>
</dbReference>
<feature type="transmembrane region" description="Helical" evidence="1">
    <location>
        <begin position="127"/>
        <end position="155"/>
    </location>
</feature>
<dbReference type="AlphaFoldDB" id="A0A9P6GKQ0"/>
<organism evidence="2 3">
    <name type="scientific">Paraphaeosphaeria minitans</name>
    <dbReference type="NCBI Taxonomy" id="565426"/>
    <lineage>
        <taxon>Eukaryota</taxon>
        <taxon>Fungi</taxon>
        <taxon>Dikarya</taxon>
        <taxon>Ascomycota</taxon>
        <taxon>Pezizomycotina</taxon>
        <taxon>Dothideomycetes</taxon>
        <taxon>Pleosporomycetidae</taxon>
        <taxon>Pleosporales</taxon>
        <taxon>Massarineae</taxon>
        <taxon>Didymosphaeriaceae</taxon>
        <taxon>Paraphaeosphaeria</taxon>
    </lineage>
</organism>
<protein>
    <submittedName>
        <fullName evidence="2">Uncharacterized protein</fullName>
    </submittedName>
</protein>
<gene>
    <name evidence="2" type="ORF">PMIN01_04968</name>
</gene>
<accession>A0A9P6GKQ0</accession>
<keyword evidence="1" id="KW-0812">Transmembrane</keyword>
<keyword evidence="1" id="KW-1133">Transmembrane helix</keyword>
<name>A0A9P6GKQ0_9PLEO</name>
<feature type="transmembrane region" description="Helical" evidence="1">
    <location>
        <begin position="79"/>
        <end position="99"/>
    </location>
</feature>
<evidence type="ECO:0000313" key="2">
    <source>
        <dbReference type="EMBL" id="KAF9737189.1"/>
    </source>
</evidence>
<comment type="caution">
    <text evidence="2">The sequence shown here is derived from an EMBL/GenBank/DDBJ whole genome shotgun (WGS) entry which is preliminary data.</text>
</comment>
<reference evidence="2" key="1">
    <citation type="journal article" date="2020" name="Mol. Plant Microbe Interact.">
        <title>Genome Sequence of the Biocontrol Agent Coniothyrium minitans strain Conio (IMI 134523).</title>
        <authorList>
            <person name="Patel D."/>
            <person name="Shittu T.A."/>
            <person name="Baroncelli R."/>
            <person name="Muthumeenakshi S."/>
            <person name="Osborne T.H."/>
            <person name="Janganan T.K."/>
            <person name="Sreenivasaprasad S."/>
        </authorList>
    </citation>
    <scope>NUCLEOTIDE SEQUENCE</scope>
    <source>
        <strain evidence="2">Conio</strain>
    </source>
</reference>
<sequence length="252" mass="27128">MSTPPPPPPPPPPTFPCPTCGAEHALRDALPVGDSAHKPHCPFCLAHTLYRAVIPEGSPAARPPPEQVEMNNVVRIRKMVLGVLALGVGLAGLAFRWQMGFWADVAGGWKGSGEGMGQDRRRWEDRALYAMLCTVGLAPCGFVLGFGGAGAYYVVFCVRKRRARKAAQGPGELAGLRGEDAQGLNELIRVVVTPPESLPPREPPVRASRMGRVLSVFSGGYDGRGVRRESFRLEEMGGSGRKGRPETEWPVL</sequence>
<dbReference type="OrthoDB" id="3790356at2759"/>